<dbReference type="Proteomes" id="UP000190774">
    <property type="component" value="Unassembled WGS sequence"/>
</dbReference>
<keyword evidence="4" id="KW-1185">Reference proteome</keyword>
<proteinExistence type="predicted"/>
<dbReference type="OrthoDB" id="9811902at2"/>
<accession>A0A1T4XVQ3</accession>
<dbReference type="RefSeq" id="WP_078813250.1">
    <property type="nucleotide sequence ID" value="NZ_FUYE01000005.1"/>
</dbReference>
<dbReference type="PANTHER" id="PTHR34136">
    <property type="match status" value="1"/>
</dbReference>
<dbReference type="STRING" id="48467.SAMN02745166_02043"/>
<evidence type="ECO:0000313" key="4">
    <source>
        <dbReference type="Proteomes" id="UP000190774"/>
    </source>
</evidence>
<gene>
    <name evidence="3" type="ORF">SAMN02745166_02043</name>
</gene>
<dbReference type="EMBL" id="FUYE01000005">
    <property type="protein sequence ID" value="SKA93131.1"/>
    <property type="molecule type" value="Genomic_DNA"/>
</dbReference>
<evidence type="ECO:0000256" key="2">
    <source>
        <dbReference type="ARBA" id="ARBA00022679"/>
    </source>
</evidence>
<dbReference type="CDD" id="cd03801">
    <property type="entry name" value="GT4_PimA-like"/>
    <property type="match status" value="1"/>
</dbReference>
<protein>
    <submittedName>
        <fullName evidence="3">Polymer biosynthesis protein, WecB/TagA/CpsF family</fullName>
    </submittedName>
</protein>
<evidence type="ECO:0000313" key="3">
    <source>
        <dbReference type="EMBL" id="SKA93131.1"/>
    </source>
</evidence>
<dbReference type="Gene3D" id="3.40.50.2000">
    <property type="entry name" value="Glycogen Phosphorylase B"/>
    <property type="match status" value="2"/>
</dbReference>
<dbReference type="AlphaFoldDB" id="A0A1T4XVQ3"/>
<dbReference type="GO" id="GO:0016758">
    <property type="term" value="F:hexosyltransferase activity"/>
    <property type="evidence" value="ECO:0007669"/>
    <property type="project" value="TreeGrafter"/>
</dbReference>
<keyword evidence="2" id="KW-0808">Transferase</keyword>
<dbReference type="SUPFAM" id="SSF53756">
    <property type="entry name" value="UDP-Glycosyltransferase/glycogen phosphorylase"/>
    <property type="match status" value="1"/>
</dbReference>
<reference evidence="4" key="1">
    <citation type="submission" date="2017-02" db="EMBL/GenBank/DDBJ databases">
        <authorList>
            <person name="Varghese N."/>
            <person name="Submissions S."/>
        </authorList>
    </citation>
    <scope>NUCLEOTIDE SEQUENCE [LARGE SCALE GENOMIC DNA]</scope>
    <source>
        <strain evidence="4">ATCC 700200</strain>
    </source>
</reference>
<dbReference type="NCBIfam" id="TIGR00696">
    <property type="entry name" value="wecG_tagA_cpsF"/>
    <property type="match status" value="1"/>
</dbReference>
<dbReference type="InterPro" id="IPR004629">
    <property type="entry name" value="WecG_TagA_CpsF"/>
</dbReference>
<sequence length="655" mass="74485">MNILVVYPYIPFPLDRGTYQRTFHLLRELAREHTVDLIALSEEGERLEQRPVFEEFCREVRFVSFQHPKWPKLLTGRLFKALPSTIRHWSLPQMAQAIREQLKTNHYDLVHVCDIVMAQYFLKEHRDIPLSIDRSRVDLQFQQQQTTHHTRSWKDKCLAYENMVKLWFYERRVAKRSQLQVLCGPDDEVFVRQWISRKAPLKVVANGVDLDFFKPNLIPAPRAAKPTILFCGAMDYTPNVDALRWYFSEIHDGVRAQVPDLEVLIVGKTPVAEVQAYAEKSGVTVTGSVPDVRPYYQRAWLQIVPLRIGGGTRLKIVESLSIGTPVVSTTIGAQGLNLDHDSQILLADKAADFIHETVRALATPPLREKLREAGIRTAQRRFSWSQIGADLAKAYTELVPAQPERIHLMDIPFDRVTMAQTLDRVGNMITSRQPHCIATANVDFLVQAKGDGDLRQILHEAHLVVCDGTPLVWLSRLLKKALPERVAGSDLVPQLLRQAEQKGWSVYFLGGQEAVLKTAIQNVQAKHPALRIAGSESPPFRPLAQMDHEGICARIREAKPDILLVSFGCPKQEKWIRQNYEAAGVPVNIGVGATIDFLAGAMKRAPRWMQVCGLEWVFRLCQEPRRLIKRYALDLVVFGIGACRELLHNRRPAHV</sequence>
<dbReference type="Pfam" id="PF13692">
    <property type="entry name" value="Glyco_trans_1_4"/>
    <property type="match status" value="1"/>
</dbReference>
<dbReference type="Pfam" id="PF03808">
    <property type="entry name" value="Glyco_tran_WecG"/>
    <property type="match status" value="1"/>
</dbReference>
<organism evidence="3 4">
    <name type="scientific">Prosthecobacter debontii</name>
    <dbReference type="NCBI Taxonomy" id="48467"/>
    <lineage>
        <taxon>Bacteria</taxon>
        <taxon>Pseudomonadati</taxon>
        <taxon>Verrucomicrobiota</taxon>
        <taxon>Verrucomicrobiia</taxon>
        <taxon>Verrucomicrobiales</taxon>
        <taxon>Verrucomicrobiaceae</taxon>
        <taxon>Prosthecobacter</taxon>
    </lineage>
</organism>
<name>A0A1T4XVQ3_9BACT</name>
<dbReference type="PANTHER" id="PTHR34136:SF1">
    <property type="entry name" value="UDP-N-ACETYL-D-MANNOSAMINURONIC ACID TRANSFERASE"/>
    <property type="match status" value="1"/>
</dbReference>
<evidence type="ECO:0000256" key="1">
    <source>
        <dbReference type="ARBA" id="ARBA00022676"/>
    </source>
</evidence>
<keyword evidence="1" id="KW-0328">Glycosyltransferase</keyword>
<dbReference type="CDD" id="cd06533">
    <property type="entry name" value="Glyco_transf_WecG_TagA"/>
    <property type="match status" value="1"/>
</dbReference>